<dbReference type="SUPFAM" id="SSF102114">
    <property type="entry name" value="Radical SAM enzymes"/>
    <property type="match status" value="1"/>
</dbReference>
<feature type="domain" description="Radical SAM core" evidence="7">
    <location>
        <begin position="21"/>
        <end position="244"/>
    </location>
</feature>
<evidence type="ECO:0000256" key="1">
    <source>
        <dbReference type="ARBA" id="ARBA00001966"/>
    </source>
</evidence>
<keyword evidence="2" id="KW-0004">4Fe-4S</keyword>
<dbReference type="Gene3D" id="3.20.20.70">
    <property type="entry name" value="Aldolase class I"/>
    <property type="match status" value="1"/>
</dbReference>
<organism evidence="8 9">
    <name type="scientific">Mediterraneibacter catenae</name>
    <dbReference type="NCBI Taxonomy" id="2594882"/>
    <lineage>
        <taxon>Bacteria</taxon>
        <taxon>Bacillati</taxon>
        <taxon>Bacillota</taxon>
        <taxon>Clostridia</taxon>
        <taxon>Lachnospirales</taxon>
        <taxon>Lachnospiraceae</taxon>
        <taxon>Mediterraneibacter</taxon>
    </lineage>
</organism>
<dbReference type="GO" id="GO:0003824">
    <property type="term" value="F:catalytic activity"/>
    <property type="evidence" value="ECO:0007669"/>
    <property type="project" value="InterPro"/>
</dbReference>
<dbReference type="InterPro" id="IPR013785">
    <property type="entry name" value="Aldolase_TIM"/>
</dbReference>
<protein>
    <submittedName>
        <fullName evidence="8">Radical SAM protein</fullName>
    </submittedName>
</protein>
<dbReference type="SMART" id="SM00729">
    <property type="entry name" value="Elp3"/>
    <property type="match status" value="1"/>
</dbReference>
<keyword evidence="5" id="KW-0408">Iron</keyword>
<dbReference type="InterPro" id="IPR058240">
    <property type="entry name" value="rSAM_sf"/>
</dbReference>
<dbReference type="InterPro" id="IPR007197">
    <property type="entry name" value="rSAM"/>
</dbReference>
<dbReference type="RefSeq" id="WP_150311013.1">
    <property type="nucleotide sequence ID" value="NZ_VMSO01000011.1"/>
</dbReference>
<proteinExistence type="predicted"/>
<dbReference type="InterPro" id="IPR017200">
    <property type="entry name" value="PqqE-like"/>
</dbReference>
<dbReference type="CDD" id="cd01335">
    <property type="entry name" value="Radical_SAM"/>
    <property type="match status" value="1"/>
</dbReference>
<evidence type="ECO:0000256" key="2">
    <source>
        <dbReference type="ARBA" id="ARBA00022485"/>
    </source>
</evidence>
<dbReference type="GO" id="GO:0051539">
    <property type="term" value="F:4 iron, 4 sulfur cluster binding"/>
    <property type="evidence" value="ECO:0007669"/>
    <property type="project" value="UniProtKB-KW"/>
</dbReference>
<evidence type="ECO:0000313" key="9">
    <source>
        <dbReference type="Proteomes" id="UP000322025"/>
    </source>
</evidence>
<dbReference type="EMBL" id="VMSO01000011">
    <property type="protein sequence ID" value="KAA8501187.1"/>
    <property type="molecule type" value="Genomic_DNA"/>
</dbReference>
<keyword evidence="6" id="KW-0411">Iron-sulfur</keyword>
<reference evidence="8" key="1">
    <citation type="submission" date="2019-07" db="EMBL/GenBank/DDBJ databases">
        <authorList>
            <person name="Wongkuna S."/>
            <person name="Scaria J."/>
        </authorList>
    </citation>
    <scope>NUCLEOTIDE SEQUENCE [LARGE SCALE GENOMIC DNA]</scope>
    <source>
        <strain evidence="8">SW178</strain>
    </source>
</reference>
<dbReference type="PROSITE" id="PS51918">
    <property type="entry name" value="RADICAL_SAM"/>
    <property type="match status" value="1"/>
</dbReference>
<comment type="cofactor">
    <cofactor evidence="1">
        <name>[4Fe-4S] cluster</name>
        <dbReference type="ChEBI" id="CHEBI:49883"/>
    </cofactor>
</comment>
<evidence type="ECO:0000256" key="6">
    <source>
        <dbReference type="ARBA" id="ARBA00023014"/>
    </source>
</evidence>
<keyword evidence="3" id="KW-0949">S-adenosyl-L-methionine</keyword>
<keyword evidence="4" id="KW-0479">Metal-binding</keyword>
<dbReference type="InterPro" id="IPR050377">
    <property type="entry name" value="Radical_SAM_PqqE_MftC-like"/>
</dbReference>
<dbReference type="SFLD" id="SFLDG01386">
    <property type="entry name" value="main_SPASM_domain-containing"/>
    <property type="match status" value="1"/>
</dbReference>
<dbReference type="OrthoDB" id="9810775at2"/>
<evidence type="ECO:0000256" key="4">
    <source>
        <dbReference type="ARBA" id="ARBA00022723"/>
    </source>
</evidence>
<dbReference type="PANTHER" id="PTHR11228:SF7">
    <property type="entry name" value="PQQA PEPTIDE CYCLASE"/>
    <property type="match status" value="1"/>
</dbReference>
<evidence type="ECO:0000256" key="5">
    <source>
        <dbReference type="ARBA" id="ARBA00023004"/>
    </source>
</evidence>
<dbReference type="SFLD" id="SFLDG01067">
    <property type="entry name" value="SPASM/twitch_domain_containing"/>
    <property type="match status" value="1"/>
</dbReference>
<dbReference type="Proteomes" id="UP000322025">
    <property type="component" value="Unassembled WGS sequence"/>
</dbReference>
<comment type="caution">
    <text evidence="8">The sequence shown here is derived from an EMBL/GenBank/DDBJ whole genome shotgun (WGS) entry which is preliminary data.</text>
</comment>
<dbReference type="PANTHER" id="PTHR11228">
    <property type="entry name" value="RADICAL SAM DOMAIN PROTEIN"/>
    <property type="match status" value="1"/>
</dbReference>
<name>A0A5M9HX22_9FIRM</name>
<dbReference type="AlphaFoldDB" id="A0A5M9HX22"/>
<dbReference type="GO" id="GO:0046872">
    <property type="term" value="F:metal ion binding"/>
    <property type="evidence" value="ECO:0007669"/>
    <property type="project" value="UniProtKB-KW"/>
</dbReference>
<evidence type="ECO:0000313" key="8">
    <source>
        <dbReference type="EMBL" id="KAA8501187.1"/>
    </source>
</evidence>
<dbReference type="PIRSF" id="PIRSF037420">
    <property type="entry name" value="PQQ_syn_pqqE"/>
    <property type="match status" value="1"/>
</dbReference>
<dbReference type="InterPro" id="IPR006638">
    <property type="entry name" value="Elp3/MiaA/NifB-like_rSAM"/>
</dbReference>
<dbReference type="SFLD" id="SFLDS00029">
    <property type="entry name" value="Radical_SAM"/>
    <property type="match status" value="1"/>
</dbReference>
<evidence type="ECO:0000259" key="7">
    <source>
        <dbReference type="PROSITE" id="PS51918"/>
    </source>
</evidence>
<accession>A0A5M9HX22</accession>
<keyword evidence="9" id="KW-1185">Reference proteome</keyword>
<dbReference type="Pfam" id="PF04055">
    <property type="entry name" value="Radical_SAM"/>
    <property type="match status" value="1"/>
</dbReference>
<gene>
    <name evidence="8" type="ORF">FNY66_09780</name>
</gene>
<evidence type="ECO:0000256" key="3">
    <source>
        <dbReference type="ARBA" id="ARBA00022691"/>
    </source>
</evidence>
<sequence>MLRRPVEPMITEYLHTKAARLGIPLNGTFEVTPLCNMNCRMCYVRMDREQQEAIAPLRTAEEWLELGRTAKERGMTYLLLTGGEPFLRPDFRQIMQGLHRMGFVLSINSNGTMIDEKTVEWLKETPPIRINITLYGASDETYGRLCRNPRGFTQVTKAIHLLKEAGILVKLNCSVTPYNAEDLEQIFAFAEKEELVVQATSYMFPPLRRDASKVGWNDRFSAEESARQEAWINVYQNGREAYLKHMESEEMASLSGDIEEDCMPVEEGNGDGDSYGKEGERIRCRAGKCSFWVTWDGRFLPCGMLPGENALNVFEAGFDAAWEQAKAEAAAIRLPVRCSTCSLKDKCRACAAMVYTESGNYHDVPLYRCQMAHAYTEACRQVEYEIRQEAQIQR</sequence>